<dbReference type="PRINTS" id="PR00870">
    <property type="entry name" value="DNAPOLXBETA"/>
</dbReference>
<keyword evidence="6" id="KW-0456">Lyase</keyword>
<dbReference type="SUPFAM" id="SSF52113">
    <property type="entry name" value="BRCT domain"/>
    <property type="match status" value="1"/>
</dbReference>
<organism evidence="10">
    <name type="scientific">Spongospora subterranea</name>
    <dbReference type="NCBI Taxonomy" id="70186"/>
    <lineage>
        <taxon>Eukaryota</taxon>
        <taxon>Sar</taxon>
        <taxon>Rhizaria</taxon>
        <taxon>Endomyxa</taxon>
        <taxon>Phytomyxea</taxon>
        <taxon>Plasmodiophorida</taxon>
        <taxon>Plasmodiophoridae</taxon>
        <taxon>Spongospora</taxon>
    </lineage>
</organism>
<evidence type="ECO:0000256" key="5">
    <source>
        <dbReference type="ARBA" id="ARBA00022705"/>
    </source>
</evidence>
<dbReference type="InterPro" id="IPR027421">
    <property type="entry name" value="DNA_pol_lamdba_lyase_dom_sf"/>
</dbReference>
<dbReference type="Gene3D" id="3.40.50.10190">
    <property type="entry name" value="BRCT domain"/>
    <property type="match status" value="1"/>
</dbReference>
<dbReference type="GO" id="GO:0003677">
    <property type="term" value="F:DNA binding"/>
    <property type="evidence" value="ECO:0007669"/>
    <property type="project" value="UniProtKB-UniRule"/>
</dbReference>
<dbReference type="InterPro" id="IPR022312">
    <property type="entry name" value="DNA_pol_X"/>
</dbReference>
<dbReference type="InterPro" id="IPR002008">
    <property type="entry name" value="DNA_pol_X_beta-like"/>
</dbReference>
<keyword evidence="2" id="KW-0237">DNA synthesis</keyword>
<dbReference type="AlphaFoldDB" id="A0A0H5REF4"/>
<dbReference type="Gene3D" id="3.30.460.10">
    <property type="entry name" value="Beta Polymerase, domain 2"/>
    <property type="match status" value="1"/>
</dbReference>
<evidence type="ECO:0000256" key="3">
    <source>
        <dbReference type="ARBA" id="ARBA00022679"/>
    </source>
</evidence>
<comment type="catalytic activity">
    <reaction evidence="7">
        <text>DNA(n) + a 2'-deoxyribonucleoside 5'-triphosphate = DNA(n+1) + diphosphate</text>
        <dbReference type="Rhea" id="RHEA:22508"/>
        <dbReference type="Rhea" id="RHEA-COMP:17339"/>
        <dbReference type="Rhea" id="RHEA-COMP:17340"/>
        <dbReference type="ChEBI" id="CHEBI:33019"/>
        <dbReference type="ChEBI" id="CHEBI:61560"/>
        <dbReference type="ChEBI" id="CHEBI:173112"/>
        <dbReference type="EC" id="2.7.7.7"/>
    </reaction>
</comment>
<dbReference type="InterPro" id="IPR043519">
    <property type="entry name" value="NT_sf"/>
</dbReference>
<dbReference type="InterPro" id="IPR037160">
    <property type="entry name" value="DNA_Pol_thumb_sf"/>
</dbReference>
<comment type="function">
    <text evidence="7">DNA polymerase that functions in several pathways of DNA repair. Involved in base excision repair (BER) responsible for repair of lesions that give rise to abasic (AP) sites in DNA. Also contributes to DNA double-strand break repair by non-homologous end joining and homologous recombination. Has both template-dependent and template-independent (terminal transferase) DNA polymerase activities. Has also a 5'-deoxyribose-5-phosphate lyase (dRP lyase) activity.</text>
</comment>
<dbReference type="PANTHER" id="PTHR11276:SF28">
    <property type="entry name" value="DNA POLYMERASE LAMBDA"/>
    <property type="match status" value="1"/>
</dbReference>
<dbReference type="Gene3D" id="3.30.210.10">
    <property type="entry name" value="DNA polymerase, thumb domain"/>
    <property type="match status" value="1"/>
</dbReference>
<dbReference type="CDD" id="cd00141">
    <property type="entry name" value="NT_POLXc"/>
    <property type="match status" value="1"/>
</dbReference>
<dbReference type="SUPFAM" id="SSF81301">
    <property type="entry name" value="Nucleotidyltransferase"/>
    <property type="match status" value="1"/>
</dbReference>
<dbReference type="GO" id="GO:0016829">
    <property type="term" value="F:lyase activity"/>
    <property type="evidence" value="ECO:0007669"/>
    <property type="project" value="UniProtKB-KW"/>
</dbReference>
<keyword evidence="3 7" id="KW-0808">Transferase</keyword>
<evidence type="ECO:0000313" key="10">
    <source>
        <dbReference type="EMBL" id="CRZ11922.1"/>
    </source>
</evidence>
<dbReference type="SUPFAM" id="SSF47802">
    <property type="entry name" value="DNA polymerase beta, N-terminal domain-like"/>
    <property type="match status" value="1"/>
</dbReference>
<keyword evidence="7" id="KW-0234">DNA repair</keyword>
<evidence type="ECO:0000259" key="9">
    <source>
        <dbReference type="PROSITE" id="PS50172"/>
    </source>
</evidence>
<dbReference type="PANTHER" id="PTHR11276">
    <property type="entry name" value="DNA POLYMERASE TYPE-X FAMILY MEMBER"/>
    <property type="match status" value="1"/>
</dbReference>
<keyword evidence="4 7" id="KW-0548">Nucleotidyltransferase</keyword>
<protein>
    <recommendedName>
        <fullName evidence="7">DNA polymerase</fullName>
        <ecNumber evidence="7">2.7.7.7</ecNumber>
    </recommendedName>
</protein>
<sequence>MAAVLPGKGCKRPRSKEIRCQSTLFSGLTFFISPNAAPDLTAARRSCLVRNILSNDGRISEELTADVTHMIQSKYADVKNTDFPDNKIYTPEWIVSALKNHTLPSSNMFTWKSKSSLSSNYSSEPQSPSAKSDSTDNEPESQSLSQSLDADANPAVQTRMNPVIVDVLGRIAAAEGALGNEFERRAYERARNFVGSLTETLKTEADVDRFLHTRKGIGGKLIARIKEIVTTGECGKLESLDSDEKVAALTKFTSIWGVGNKLANELWLKGCRTIDDVRSIESTLPLAVQKCLKVHDELQIKMSRQEVAKLADVVDSALLKRFPNSLMTICGSYRRNEPMCGDIDMIITPTTNNIETSLYHILNSLITDLTAQGFLTDHLALPSSSNGKFDKCSYMGIAQLNSSSLHRRIDIKMYPKWLRPYALAYFTGDAQFVRSMRLYAKQMGYSLGDHGLFPARYDEQGRSILGPCVNCPTEKDIFDVLGLVFIDPGKRANAVVTPISTDNQSQDKSQSQT</sequence>
<dbReference type="EMBL" id="HACM01011480">
    <property type="protein sequence ID" value="CRZ11922.1"/>
    <property type="molecule type" value="Transcribed_RNA"/>
</dbReference>
<dbReference type="PROSITE" id="PS50172">
    <property type="entry name" value="BRCT"/>
    <property type="match status" value="1"/>
</dbReference>
<dbReference type="InterPro" id="IPR028207">
    <property type="entry name" value="DNA_pol_B_palm_palm"/>
</dbReference>
<proteinExistence type="inferred from homology"/>
<keyword evidence="7" id="KW-0239">DNA-directed DNA polymerase</keyword>
<dbReference type="InterPro" id="IPR002054">
    <property type="entry name" value="DNA-dir_DNA_pol_X"/>
</dbReference>
<keyword evidence="5" id="KW-0235">DNA replication</keyword>
<dbReference type="SUPFAM" id="SSF81585">
    <property type="entry name" value="PsbU/PolX domain-like"/>
    <property type="match status" value="1"/>
</dbReference>
<evidence type="ECO:0000256" key="4">
    <source>
        <dbReference type="ARBA" id="ARBA00022695"/>
    </source>
</evidence>
<dbReference type="InterPro" id="IPR018944">
    <property type="entry name" value="DNA_pol_lambd_fingers_domain"/>
</dbReference>
<keyword evidence="7" id="KW-0227">DNA damage</keyword>
<name>A0A0H5REF4_9EUKA</name>
<keyword evidence="7" id="KW-0539">Nucleus</keyword>
<dbReference type="EC" id="2.7.7.7" evidence="7"/>
<dbReference type="InterPro" id="IPR036420">
    <property type="entry name" value="BRCT_dom_sf"/>
</dbReference>
<feature type="compositionally biased region" description="Low complexity" evidence="8">
    <location>
        <begin position="117"/>
        <end position="129"/>
    </location>
</feature>
<comment type="subcellular location">
    <subcellularLocation>
        <location evidence="7">Nucleus</location>
    </subcellularLocation>
</comment>
<evidence type="ECO:0000256" key="1">
    <source>
        <dbReference type="ARBA" id="ARBA00001936"/>
    </source>
</evidence>
<dbReference type="Pfam" id="PF14791">
    <property type="entry name" value="DNA_pol_B_thumb"/>
    <property type="match status" value="1"/>
</dbReference>
<dbReference type="Gene3D" id="1.10.150.110">
    <property type="entry name" value="DNA polymerase beta, N-terminal domain-like"/>
    <property type="match status" value="1"/>
</dbReference>
<dbReference type="GO" id="GO:0046872">
    <property type="term" value="F:metal ion binding"/>
    <property type="evidence" value="ECO:0007669"/>
    <property type="project" value="UniProtKB-UniRule"/>
</dbReference>
<dbReference type="Pfam" id="PF14792">
    <property type="entry name" value="DNA_pol_B_palm"/>
    <property type="match status" value="1"/>
</dbReference>
<accession>A0A0H5REF4</accession>
<evidence type="ECO:0000256" key="2">
    <source>
        <dbReference type="ARBA" id="ARBA00022634"/>
    </source>
</evidence>
<dbReference type="Pfam" id="PF10391">
    <property type="entry name" value="DNA_pol_lambd_f"/>
    <property type="match status" value="1"/>
</dbReference>
<feature type="domain" description="BRCT" evidence="9">
    <location>
        <begin position="20"/>
        <end position="111"/>
    </location>
</feature>
<dbReference type="InterPro" id="IPR029398">
    <property type="entry name" value="PolB_thumb"/>
</dbReference>
<dbReference type="GO" id="GO:0005634">
    <property type="term" value="C:nucleus"/>
    <property type="evidence" value="ECO:0007669"/>
    <property type="project" value="UniProtKB-SubCell"/>
</dbReference>
<evidence type="ECO:0000256" key="7">
    <source>
        <dbReference type="RuleBase" id="RU366014"/>
    </source>
</evidence>
<feature type="region of interest" description="Disordered" evidence="8">
    <location>
        <begin position="117"/>
        <end position="155"/>
    </location>
</feature>
<comment type="cofactor">
    <cofactor evidence="1">
        <name>Mn(2+)</name>
        <dbReference type="ChEBI" id="CHEBI:29035"/>
    </cofactor>
</comment>
<dbReference type="SMART" id="SM00483">
    <property type="entry name" value="POLXc"/>
    <property type="match status" value="1"/>
</dbReference>
<dbReference type="GO" id="GO:0006303">
    <property type="term" value="P:double-strand break repair via nonhomologous end joining"/>
    <property type="evidence" value="ECO:0007669"/>
    <property type="project" value="TreeGrafter"/>
</dbReference>
<evidence type="ECO:0000256" key="8">
    <source>
        <dbReference type="SAM" id="MobiDB-lite"/>
    </source>
</evidence>
<dbReference type="Pfam" id="PF16589">
    <property type="entry name" value="BRCT_2"/>
    <property type="match status" value="1"/>
</dbReference>
<comment type="similarity">
    <text evidence="7">Belongs to the DNA polymerase type-X family.</text>
</comment>
<dbReference type="Gene3D" id="1.10.150.20">
    <property type="entry name" value="5' to 3' exonuclease, C-terminal subdomain"/>
    <property type="match status" value="1"/>
</dbReference>
<evidence type="ECO:0000256" key="6">
    <source>
        <dbReference type="ARBA" id="ARBA00023239"/>
    </source>
</evidence>
<dbReference type="PRINTS" id="PR00869">
    <property type="entry name" value="DNAPOLX"/>
</dbReference>
<dbReference type="InterPro" id="IPR001357">
    <property type="entry name" value="BRCT_dom"/>
</dbReference>
<dbReference type="GO" id="GO:0003887">
    <property type="term" value="F:DNA-directed DNA polymerase activity"/>
    <property type="evidence" value="ECO:0007669"/>
    <property type="project" value="UniProtKB-UniRule"/>
</dbReference>
<reference evidence="10" key="1">
    <citation type="submission" date="2015-04" db="EMBL/GenBank/DDBJ databases">
        <title>The genome sequence of the plant pathogenic Rhizarian Plasmodiophora brassicae reveals insights in its biotrophic life cycle and the origin of chitin synthesis.</title>
        <authorList>
            <person name="Schwelm A."/>
            <person name="Fogelqvist J."/>
            <person name="Knaust A."/>
            <person name="Julke S."/>
            <person name="Lilja T."/>
            <person name="Dhandapani V."/>
            <person name="Bonilla-Rosso G."/>
            <person name="Karlsson M."/>
            <person name="Shevchenko A."/>
            <person name="Choi S.R."/>
            <person name="Kim H.G."/>
            <person name="Park J.Y."/>
            <person name="Lim Y.P."/>
            <person name="Ludwig-Muller J."/>
            <person name="Dixelius C."/>
        </authorList>
    </citation>
    <scope>NUCLEOTIDE SEQUENCE</scope>
    <source>
        <tissue evidence="10">Potato root galls</tissue>
    </source>
</reference>